<dbReference type="KEGG" id="mez:Mtc_0619"/>
<dbReference type="RefSeq" id="WP_014405221.1">
    <property type="nucleotide sequence ID" value="NC_017034.1"/>
</dbReference>
<keyword evidence="3" id="KW-0378">Hydrolase</keyword>
<protein>
    <submittedName>
        <fullName evidence="8">Subtilisin-like serine proteases (Peptidase S8 family)</fullName>
    </submittedName>
</protein>
<gene>
    <name evidence="8" type="ordered locus">Mtc_0619</name>
</gene>
<dbReference type="EMBL" id="CP003243">
    <property type="protein sequence ID" value="AFC99382.1"/>
    <property type="molecule type" value="Genomic_DNA"/>
</dbReference>
<accession>H8I6R2</accession>
<evidence type="ECO:0000313" key="8">
    <source>
        <dbReference type="EMBL" id="AFC99382.1"/>
    </source>
</evidence>
<keyword evidence="5" id="KW-0472">Membrane</keyword>
<evidence type="ECO:0000313" key="9">
    <source>
        <dbReference type="Proteomes" id="UP000005233"/>
    </source>
</evidence>
<feature type="domain" description="Peptidase S8/S53" evidence="6">
    <location>
        <begin position="477"/>
        <end position="600"/>
    </location>
</feature>
<dbReference type="InterPro" id="IPR032350">
    <property type="entry name" value="Nbr1_FW"/>
</dbReference>
<dbReference type="STRING" id="1041930.Mtc_0619"/>
<proteinExistence type="inferred from homology"/>
<dbReference type="Pfam" id="PF00082">
    <property type="entry name" value="Peptidase_S8"/>
    <property type="match status" value="1"/>
</dbReference>
<dbReference type="GO" id="GO:0004252">
    <property type="term" value="F:serine-type endopeptidase activity"/>
    <property type="evidence" value="ECO:0007669"/>
    <property type="project" value="InterPro"/>
</dbReference>
<keyword evidence="4" id="KW-0720">Serine protease</keyword>
<dbReference type="InterPro" id="IPR034075">
    <property type="entry name" value="Glr3161-like_dom"/>
</dbReference>
<dbReference type="SUPFAM" id="SSF52743">
    <property type="entry name" value="Subtilisin-like"/>
    <property type="match status" value="1"/>
</dbReference>
<evidence type="ECO:0000256" key="4">
    <source>
        <dbReference type="ARBA" id="ARBA00022825"/>
    </source>
</evidence>
<evidence type="ECO:0000259" key="6">
    <source>
        <dbReference type="Pfam" id="PF00082"/>
    </source>
</evidence>
<dbReference type="eggNOG" id="arCOG02079">
    <property type="taxonomic scope" value="Archaea"/>
</dbReference>
<dbReference type="GO" id="GO:0006508">
    <property type="term" value="P:proteolysis"/>
    <property type="evidence" value="ECO:0007669"/>
    <property type="project" value="UniProtKB-KW"/>
</dbReference>
<feature type="domain" description="Nbr1 FW" evidence="7">
    <location>
        <begin position="625"/>
        <end position="726"/>
    </location>
</feature>
<dbReference type="eggNOG" id="arCOG02089">
    <property type="taxonomic scope" value="Archaea"/>
</dbReference>
<dbReference type="InterPro" id="IPR015500">
    <property type="entry name" value="Peptidase_S8_subtilisin-rel"/>
</dbReference>
<keyword evidence="9" id="KW-1185">Reference proteome</keyword>
<evidence type="ECO:0000256" key="2">
    <source>
        <dbReference type="ARBA" id="ARBA00022670"/>
    </source>
</evidence>
<feature type="transmembrane region" description="Helical" evidence="5">
    <location>
        <begin position="7"/>
        <end position="28"/>
    </location>
</feature>
<feature type="domain" description="Nbr1 FW" evidence="7">
    <location>
        <begin position="1202"/>
        <end position="1294"/>
    </location>
</feature>
<organism evidence="8 9">
    <name type="scientific">Methanocella conradii (strain DSM 24694 / JCM 17849 / CGMCC 1.5162 / HZ254)</name>
    <dbReference type="NCBI Taxonomy" id="1041930"/>
    <lineage>
        <taxon>Archaea</taxon>
        <taxon>Methanobacteriati</taxon>
        <taxon>Methanobacteriota</taxon>
        <taxon>Stenosarchaea group</taxon>
        <taxon>Methanomicrobia</taxon>
        <taxon>Methanocellales</taxon>
        <taxon>Methanocellaceae</taxon>
        <taxon>Methanocella</taxon>
    </lineage>
</organism>
<dbReference type="PANTHER" id="PTHR43806:SF11">
    <property type="entry name" value="CEREVISIN-RELATED"/>
    <property type="match status" value="1"/>
</dbReference>
<keyword evidence="5" id="KW-0812">Transmembrane</keyword>
<dbReference type="HOGENOM" id="CLU_253281_0_0_2"/>
<dbReference type="InterPro" id="IPR023828">
    <property type="entry name" value="Peptidase_S8_Ser-AS"/>
</dbReference>
<dbReference type="Gene3D" id="3.40.50.200">
    <property type="entry name" value="Peptidase S8/S53 domain"/>
    <property type="match status" value="2"/>
</dbReference>
<dbReference type="eggNOG" id="arCOG06823">
    <property type="taxonomic scope" value="Archaea"/>
</dbReference>
<keyword evidence="2 8" id="KW-0645">Protease</keyword>
<dbReference type="InterPro" id="IPR000209">
    <property type="entry name" value="Peptidase_S8/S53_dom"/>
</dbReference>
<dbReference type="InterPro" id="IPR013783">
    <property type="entry name" value="Ig-like_fold"/>
</dbReference>
<dbReference type="OrthoDB" id="103676at2157"/>
<evidence type="ECO:0000256" key="1">
    <source>
        <dbReference type="ARBA" id="ARBA00011073"/>
    </source>
</evidence>
<comment type="similarity">
    <text evidence="1">Belongs to the peptidase S8 family.</text>
</comment>
<dbReference type="InterPro" id="IPR036852">
    <property type="entry name" value="Peptidase_S8/S53_dom_sf"/>
</dbReference>
<feature type="domain" description="Nbr1 FW" evidence="7">
    <location>
        <begin position="1089"/>
        <end position="1184"/>
    </location>
</feature>
<dbReference type="PANTHER" id="PTHR43806">
    <property type="entry name" value="PEPTIDASE S8"/>
    <property type="match status" value="1"/>
</dbReference>
<name>H8I6R2_METCZ</name>
<evidence type="ECO:0000259" key="7">
    <source>
        <dbReference type="Pfam" id="PF16158"/>
    </source>
</evidence>
<dbReference type="Pfam" id="PF16158">
    <property type="entry name" value="N_BRCA1_IG"/>
    <property type="match status" value="4"/>
</dbReference>
<dbReference type="Gene3D" id="2.60.40.10">
    <property type="entry name" value="Immunoglobulins"/>
    <property type="match status" value="7"/>
</dbReference>
<dbReference type="PROSITE" id="PS00138">
    <property type="entry name" value="SUBTILASE_SER"/>
    <property type="match status" value="1"/>
</dbReference>
<dbReference type="InterPro" id="IPR050131">
    <property type="entry name" value="Peptidase_S8_subtilisin-like"/>
</dbReference>
<keyword evidence="5" id="KW-1133">Transmembrane helix</keyword>
<evidence type="ECO:0000256" key="5">
    <source>
        <dbReference type="SAM" id="Phobius"/>
    </source>
</evidence>
<feature type="domain" description="Nbr1 FW" evidence="7">
    <location>
        <begin position="858"/>
        <end position="955"/>
    </location>
</feature>
<evidence type="ECO:0000256" key="3">
    <source>
        <dbReference type="ARBA" id="ARBA00022801"/>
    </source>
</evidence>
<sequence length="1417" mass="154062">MNLSKEYLRMMLITILSISIIMSTIYIAQGSSNFSNQAYTNVSSTSNAGKLNETISNVLYEPQALAKGEFDKFSLTPGQKKLSTDLLELINSDFIPPGQSREDIRANMMRLNQLSVVPGATIQSSNDTLSNDLVYVYVYLNPSFNTSIVDAYAWNVTDRDETNHIAVAWVEVKKLETLASLDGVRSIQTVMPPIVNSGSVTTQGDSILHSSDLRSKLNATGKGVKVGIISDGVDHYANAVATGDLPSNLHILSNTIGGDEGTAMLEIVHDMAPDAELYFHDYGSNTVAFNNAVDELVNNGCTIICDDIAWLGEPYFQDGTIATYINNIVNNNHIIYVKSAGNYAQGHYQGMYYNDGYNFNDFSHGTSTTNKYMYYDVPKGGTIEVFLEWNDPWGASSNDYDLLLYDYTGGVYHGYPIAYSINVQSGTQNPIEYITWTNTLDYNARLELDIENNYGAAQTKMLEVYTFIGRNYVESYNTNTADSIFGHAAVPGVISVGAIPASNPNSIESFSSQGPVTITYPSQQRQKPDICGIDGVSVTGSGGFSNPFYGTSAAAPHVAAIAAQLWSLYPTKSNTEIKNLIYNSAVDLGTSGYDNIYGYGRADAWKAAVLVAAPSSYVQTNTIPSTMEAGKSYNVSITMKNTGNIPWTYANGIRLGGVGDGSGDAAKFGSARFDLVPYAVVQPNQFYTWNFTMTAPSTPGIYKPQYQMVWENYQWFGPMVNNTINVIYSPNSTVIASNMNDTMIAGYSYPVSITMKNTGNMPWSSNNGVYLGAVGDGSSDAAKFSPIRIAMSPSANVLPGQNYTWNFNVTAPAAGTYKPKYQLVWEGHQWFGEMTNKTVTSMWPGAIVVSNTIPDTMLATKSYNVSVTVKNTGNMPWTYGSMNLGGVGDGSGDASKFGSTRFSLPSGTTIQPDQSYTFNFTMTAPSTAGTYHPTYQMVWEYHAWYGDTLTKSINVIYVPDAQLVSASIPAPIISGQQATASITMKNTGNVPWSESTQFRLGAVGDGSGDASKSAPIRIAISPDRIGRPGETYTWNFNVTAPAAGTYPPAYQMVWEGHQWFGEVANNTVVSMWPNAAMVNSNIPVNMYTGQQYPVFVTVKNTGNMPWTYNDMNLGGVGDGSGDASKFGPIRFSLPPGTTIQPGQTYTFNFTMTAPNTAGTYNPAYQMVWEHHAWYGDTLTKSINVIQPTPDSMFISYNLPDSLESGQSYIASVTMKNTGNYPWSEDSRIRLGAVGDGSGDASKFGPIRFSLPPGTTIQPGQTYTFNFTMTAPSTPGTYKPQYQMVWEGKQWFGGIATKTITVPVLANAQVISIDIPDSMVEGQQATASITMKNTGNVPWSESTQFRLGAVGDGSGDASKFAPIRIAISPDRIVRPGETYTWNFNVTAPAAGTYHPAYQMVWEGHQWFGEIYSVNVNVI</sequence>
<dbReference type="Proteomes" id="UP000005233">
    <property type="component" value="Chromosome"/>
</dbReference>
<dbReference type="CDD" id="cd05562">
    <property type="entry name" value="Peptidases_S53_like"/>
    <property type="match status" value="1"/>
</dbReference>
<dbReference type="PRINTS" id="PR00723">
    <property type="entry name" value="SUBTILISIN"/>
</dbReference>
<dbReference type="GeneID" id="25398947"/>
<dbReference type="SMR" id="H8I6R2"/>
<reference evidence="8 9" key="1">
    <citation type="journal article" date="2012" name="J. Bacteriol.">
        <title>Complete genome sequence of a thermophilic methanogen, Methanocella conradii HZ254, isolated from Chinese rice field soil.</title>
        <authorList>
            <person name="Lu Z."/>
            <person name="Lu Y."/>
        </authorList>
    </citation>
    <scope>NUCLEOTIDE SEQUENCE [LARGE SCALE GENOMIC DNA]</scope>
    <source>
        <strain evidence="9">DSM 24694 / JCM 17849 / CGMCC 1.5162 / HZ254</strain>
    </source>
</reference>